<dbReference type="GO" id="GO:0006353">
    <property type="term" value="P:DNA-templated transcription termination"/>
    <property type="evidence" value="ECO:0007669"/>
    <property type="project" value="UniProtKB-UniRule"/>
</dbReference>
<dbReference type="CDD" id="cd04455">
    <property type="entry name" value="S1_NusA"/>
    <property type="match status" value="1"/>
</dbReference>
<name>A0A0R1V5E2_9LACO</name>
<dbReference type="HAMAP" id="MF_00945_B">
    <property type="entry name" value="NusA_B"/>
    <property type="match status" value="1"/>
</dbReference>
<dbReference type="FunFam" id="3.30.300.20:FF:000002">
    <property type="entry name" value="Transcription termination/antitermination protein NusA"/>
    <property type="match status" value="1"/>
</dbReference>
<comment type="function">
    <text evidence="7">Participates in both transcription termination and antitermination.</text>
</comment>
<dbReference type="Gene3D" id="3.30.1480.10">
    <property type="entry name" value="NusA, N-terminal domain"/>
    <property type="match status" value="1"/>
</dbReference>
<dbReference type="AlphaFoldDB" id="A0A0R1V5E2"/>
<dbReference type="InterPro" id="IPR004087">
    <property type="entry name" value="KH_dom"/>
</dbReference>
<keyword evidence="4 7" id="KW-0694">RNA-binding</keyword>
<dbReference type="InterPro" id="IPR009019">
    <property type="entry name" value="KH_sf_prok-type"/>
</dbReference>
<dbReference type="Pfam" id="PF13184">
    <property type="entry name" value="KH_NusA_1st"/>
    <property type="match status" value="1"/>
</dbReference>
<protein>
    <recommendedName>
        <fullName evidence="7">Transcription termination/antitermination protein NusA</fullName>
    </recommendedName>
</protein>
<sequence length="382" mass="43150">MAVKKKDRLELLEAMDVLEREKGIKKEIIIDALKTALVNAYQKNYDDSNANVEVVIDENTGAYKLMALKTVVDEVTNPVEEISLAEATLVNRGYEVGDQFRVEVTPRDFGRIAAQTAKNVVLQKLREEERRVVYEKYNRLQDDLINGTVSREDSRYIYVDLGDGVEAAMNIRDRMPNENYRIGDRIEVYVTRVSENTRGPQVFVSRTAPDLLKRLFEKEVPEISEGLVEVKGIVREAGDRAKIAVFSRDEDIDPVGTCVGPRGTRVQTIVNQLGGENIDIVKFEEEPEQFIRNALNPAEVQAVIFDENNGEVEEMGVDEEGNERDPRIHRGCTVIVPDDQLSLAIGKRGQNVRLAAQLTGYKIDIKPYSEVAEDYQEEETAE</sequence>
<dbReference type="InterPro" id="IPR012340">
    <property type="entry name" value="NA-bd_OB-fold"/>
</dbReference>
<dbReference type="InterPro" id="IPR015946">
    <property type="entry name" value="KH_dom-like_a/b"/>
</dbReference>
<organism evidence="9 10">
    <name type="scientific">Limosilactobacillus gastricus DSM 16045</name>
    <dbReference type="NCBI Taxonomy" id="1423749"/>
    <lineage>
        <taxon>Bacteria</taxon>
        <taxon>Bacillati</taxon>
        <taxon>Bacillota</taxon>
        <taxon>Bacilli</taxon>
        <taxon>Lactobacillales</taxon>
        <taxon>Lactobacillaceae</taxon>
        <taxon>Limosilactobacillus</taxon>
    </lineage>
</organism>
<dbReference type="CDD" id="cd02134">
    <property type="entry name" value="KH-II_NusA_rpt1"/>
    <property type="match status" value="1"/>
</dbReference>
<comment type="similarity">
    <text evidence="7">Belongs to the NusA family.</text>
</comment>
<dbReference type="InterPro" id="IPR058582">
    <property type="entry name" value="KH_NusA_2nd"/>
</dbReference>
<dbReference type="Gene3D" id="2.40.50.140">
    <property type="entry name" value="Nucleic acid-binding proteins"/>
    <property type="match status" value="1"/>
</dbReference>
<dbReference type="CDD" id="cd22529">
    <property type="entry name" value="KH-II_NusA_rpt2"/>
    <property type="match status" value="1"/>
</dbReference>
<dbReference type="SUPFAM" id="SSF69705">
    <property type="entry name" value="Transcription factor NusA, N-terminal domain"/>
    <property type="match status" value="1"/>
</dbReference>
<evidence type="ECO:0000256" key="4">
    <source>
        <dbReference type="ARBA" id="ARBA00022884"/>
    </source>
</evidence>
<dbReference type="InterPro" id="IPR025249">
    <property type="entry name" value="TF_NusA_KH_1st"/>
</dbReference>
<dbReference type="PANTHER" id="PTHR22648">
    <property type="entry name" value="TRANSCRIPTION TERMINATION FACTOR NUSA"/>
    <property type="match status" value="1"/>
</dbReference>
<dbReference type="SUPFAM" id="SSF54814">
    <property type="entry name" value="Prokaryotic type KH domain (KH-domain type II)"/>
    <property type="match status" value="2"/>
</dbReference>
<dbReference type="Gene3D" id="3.30.300.20">
    <property type="match status" value="2"/>
</dbReference>
<dbReference type="FunFam" id="3.30.1480.10:FF:000002">
    <property type="entry name" value="Transcription termination/antitermination protein NusA"/>
    <property type="match status" value="1"/>
</dbReference>
<comment type="subcellular location">
    <subcellularLocation>
        <location evidence="7">Cytoplasm</location>
    </subcellularLocation>
</comment>
<dbReference type="PATRIC" id="fig|1423749.3.peg.1010"/>
<dbReference type="InterPro" id="IPR010213">
    <property type="entry name" value="TF_NusA"/>
</dbReference>
<comment type="subunit">
    <text evidence="7">Monomer. Binds directly to the core enzyme of the DNA-dependent RNA polymerase and to nascent RNA.</text>
</comment>
<comment type="caution">
    <text evidence="9">The sequence shown here is derived from an EMBL/GenBank/DDBJ whole genome shotgun (WGS) entry which is preliminary data.</text>
</comment>
<dbReference type="NCBIfam" id="TIGR01953">
    <property type="entry name" value="NusA"/>
    <property type="match status" value="1"/>
</dbReference>
<dbReference type="InterPro" id="IPR013735">
    <property type="entry name" value="TF_NusA_N"/>
</dbReference>
<evidence type="ECO:0000256" key="6">
    <source>
        <dbReference type="ARBA" id="ARBA00023163"/>
    </source>
</evidence>
<evidence type="ECO:0000313" key="9">
    <source>
        <dbReference type="EMBL" id="KRM00781.1"/>
    </source>
</evidence>
<keyword evidence="5 7" id="KW-0805">Transcription regulation</keyword>
<dbReference type="InterPro" id="IPR036555">
    <property type="entry name" value="NusA_N_sf"/>
</dbReference>
<keyword evidence="2 7" id="KW-0963">Cytoplasm</keyword>
<dbReference type="GO" id="GO:0003700">
    <property type="term" value="F:DNA-binding transcription factor activity"/>
    <property type="evidence" value="ECO:0007669"/>
    <property type="project" value="InterPro"/>
</dbReference>
<evidence type="ECO:0000313" key="10">
    <source>
        <dbReference type="Proteomes" id="UP000051739"/>
    </source>
</evidence>
<evidence type="ECO:0000259" key="8">
    <source>
        <dbReference type="PROSITE" id="PS50126"/>
    </source>
</evidence>
<evidence type="ECO:0000256" key="5">
    <source>
        <dbReference type="ARBA" id="ARBA00023015"/>
    </source>
</evidence>
<dbReference type="SMART" id="SM00322">
    <property type="entry name" value="KH"/>
    <property type="match status" value="2"/>
</dbReference>
<dbReference type="Proteomes" id="UP000051739">
    <property type="component" value="Unassembled WGS sequence"/>
</dbReference>
<dbReference type="PROSITE" id="PS50126">
    <property type="entry name" value="S1"/>
    <property type="match status" value="1"/>
</dbReference>
<dbReference type="GO" id="GO:0031564">
    <property type="term" value="P:transcription antitermination"/>
    <property type="evidence" value="ECO:0007669"/>
    <property type="project" value="UniProtKB-UniRule"/>
</dbReference>
<proteinExistence type="inferred from homology"/>
<dbReference type="PANTHER" id="PTHR22648:SF0">
    <property type="entry name" value="TRANSCRIPTION TERMINATION_ANTITERMINATION PROTEIN NUSA"/>
    <property type="match status" value="1"/>
</dbReference>
<dbReference type="RefSeq" id="WP_056937885.1">
    <property type="nucleotide sequence ID" value="NZ_AZFN01000026.1"/>
</dbReference>
<dbReference type="Pfam" id="PF26594">
    <property type="entry name" value="KH_NusA_2nd"/>
    <property type="match status" value="1"/>
</dbReference>
<evidence type="ECO:0000256" key="1">
    <source>
        <dbReference type="ARBA" id="ARBA00022472"/>
    </source>
</evidence>
<evidence type="ECO:0000256" key="3">
    <source>
        <dbReference type="ARBA" id="ARBA00022814"/>
    </source>
</evidence>
<dbReference type="SMART" id="SM00316">
    <property type="entry name" value="S1"/>
    <property type="match status" value="1"/>
</dbReference>
<gene>
    <name evidence="7" type="primary">nusA</name>
    <name evidence="9" type="ORF">FC60_GL000996</name>
</gene>
<accession>A0A0R1V5E2</accession>
<dbReference type="PROSITE" id="PS50084">
    <property type="entry name" value="KH_TYPE_1"/>
    <property type="match status" value="1"/>
</dbReference>
<dbReference type="GO" id="GO:0003723">
    <property type="term" value="F:RNA binding"/>
    <property type="evidence" value="ECO:0007669"/>
    <property type="project" value="UniProtKB-UniRule"/>
</dbReference>
<dbReference type="Pfam" id="PF08529">
    <property type="entry name" value="NusA_N"/>
    <property type="match status" value="1"/>
</dbReference>
<dbReference type="GO" id="GO:0005829">
    <property type="term" value="C:cytosol"/>
    <property type="evidence" value="ECO:0007669"/>
    <property type="project" value="TreeGrafter"/>
</dbReference>
<keyword evidence="1 7" id="KW-0806">Transcription termination</keyword>
<dbReference type="InterPro" id="IPR003029">
    <property type="entry name" value="S1_domain"/>
</dbReference>
<dbReference type="Pfam" id="PF00575">
    <property type="entry name" value="S1"/>
    <property type="match status" value="1"/>
</dbReference>
<dbReference type="InterPro" id="IPR030842">
    <property type="entry name" value="TF_NusA_bacterial"/>
</dbReference>
<dbReference type="SUPFAM" id="SSF50249">
    <property type="entry name" value="Nucleic acid-binding proteins"/>
    <property type="match status" value="1"/>
</dbReference>
<keyword evidence="10" id="KW-1185">Reference proteome</keyword>
<evidence type="ECO:0000256" key="2">
    <source>
        <dbReference type="ARBA" id="ARBA00022490"/>
    </source>
</evidence>
<keyword evidence="3 7" id="KW-0889">Transcription antitermination</keyword>
<dbReference type="EMBL" id="AZFN01000026">
    <property type="protein sequence ID" value="KRM00781.1"/>
    <property type="molecule type" value="Genomic_DNA"/>
</dbReference>
<keyword evidence="6 7" id="KW-0804">Transcription</keyword>
<feature type="domain" description="S1 motif" evidence="8">
    <location>
        <begin position="142"/>
        <end position="207"/>
    </location>
</feature>
<evidence type="ECO:0000256" key="7">
    <source>
        <dbReference type="HAMAP-Rule" id="MF_00945"/>
    </source>
</evidence>
<reference evidence="9 10" key="1">
    <citation type="journal article" date="2015" name="Genome Announc.">
        <title>Expanding the biotechnology potential of lactobacilli through comparative genomics of 213 strains and associated genera.</title>
        <authorList>
            <person name="Sun Z."/>
            <person name="Harris H.M."/>
            <person name="McCann A."/>
            <person name="Guo C."/>
            <person name="Argimon S."/>
            <person name="Zhang W."/>
            <person name="Yang X."/>
            <person name="Jeffery I.B."/>
            <person name="Cooney J.C."/>
            <person name="Kagawa T.F."/>
            <person name="Liu W."/>
            <person name="Song Y."/>
            <person name="Salvetti E."/>
            <person name="Wrobel A."/>
            <person name="Rasinkangas P."/>
            <person name="Parkhill J."/>
            <person name="Rea M.C."/>
            <person name="O'Sullivan O."/>
            <person name="Ritari J."/>
            <person name="Douillard F.P."/>
            <person name="Paul Ross R."/>
            <person name="Yang R."/>
            <person name="Briner A.E."/>
            <person name="Felis G.E."/>
            <person name="de Vos W.M."/>
            <person name="Barrangou R."/>
            <person name="Klaenhammer T.R."/>
            <person name="Caufield P.W."/>
            <person name="Cui Y."/>
            <person name="Zhang H."/>
            <person name="O'Toole P.W."/>
        </authorList>
    </citation>
    <scope>NUCLEOTIDE SEQUENCE [LARGE SCALE GENOMIC DNA]</scope>
    <source>
        <strain evidence="9 10">DSM 16045</strain>
    </source>
</reference>